<dbReference type="EMBL" id="LAZR01000864">
    <property type="protein sequence ID" value="KKN55950.1"/>
    <property type="molecule type" value="Genomic_DNA"/>
</dbReference>
<gene>
    <name evidence="1" type="ORF">LCGC14_0576920</name>
</gene>
<dbReference type="AlphaFoldDB" id="A0A0F9RHI6"/>
<organism evidence="1">
    <name type="scientific">marine sediment metagenome</name>
    <dbReference type="NCBI Taxonomy" id="412755"/>
    <lineage>
        <taxon>unclassified sequences</taxon>
        <taxon>metagenomes</taxon>
        <taxon>ecological metagenomes</taxon>
    </lineage>
</organism>
<sequence length="206" mass="24767">MKNELIIINKIDKKLQEKRDKNVFPLAALHRKELRQLRDSNIGNLRDRLKTIKELKKEEYIKKYSDSIKKGFTDMQNICDSLNKDWKERIQIIQKLLQDRKDLEDKSNVIHLKLNTDYSDICELKKLEEHQREFYYNEKELIKEIGSEGFENKFSKAFDEVTKRIDNIHEKYEEAINFGDLEIVKELYYIMKKADGFFVQISNLKV</sequence>
<accession>A0A0F9RHI6</accession>
<name>A0A0F9RHI6_9ZZZZ</name>
<evidence type="ECO:0000313" key="1">
    <source>
        <dbReference type="EMBL" id="KKN55950.1"/>
    </source>
</evidence>
<comment type="caution">
    <text evidence="1">The sequence shown here is derived from an EMBL/GenBank/DDBJ whole genome shotgun (WGS) entry which is preliminary data.</text>
</comment>
<reference evidence="1" key="1">
    <citation type="journal article" date="2015" name="Nature">
        <title>Complex archaea that bridge the gap between prokaryotes and eukaryotes.</title>
        <authorList>
            <person name="Spang A."/>
            <person name="Saw J.H."/>
            <person name="Jorgensen S.L."/>
            <person name="Zaremba-Niedzwiedzka K."/>
            <person name="Martijn J."/>
            <person name="Lind A.E."/>
            <person name="van Eijk R."/>
            <person name="Schleper C."/>
            <person name="Guy L."/>
            <person name="Ettema T.J."/>
        </authorList>
    </citation>
    <scope>NUCLEOTIDE SEQUENCE</scope>
</reference>
<protein>
    <submittedName>
        <fullName evidence="1">Uncharacterized protein</fullName>
    </submittedName>
</protein>
<proteinExistence type="predicted"/>